<gene>
    <name evidence="4" type="ORF">GCM10009839_90880</name>
</gene>
<evidence type="ECO:0000313" key="4">
    <source>
        <dbReference type="EMBL" id="GAA2065099.1"/>
    </source>
</evidence>
<evidence type="ECO:0000256" key="2">
    <source>
        <dbReference type="SAM" id="MobiDB-lite"/>
    </source>
</evidence>
<evidence type="ECO:0008006" key="6">
    <source>
        <dbReference type="Google" id="ProtNLM"/>
    </source>
</evidence>
<proteinExistence type="predicted"/>
<feature type="chain" id="PRO_5045280184" description="Class F sortase" evidence="3">
    <location>
        <begin position="29"/>
        <end position="234"/>
    </location>
</feature>
<feature type="region of interest" description="Disordered" evidence="2">
    <location>
        <begin position="45"/>
        <end position="76"/>
    </location>
</feature>
<dbReference type="NCBIfam" id="NF033748">
    <property type="entry name" value="class_F_sortase"/>
    <property type="match status" value="1"/>
</dbReference>
<dbReference type="InterPro" id="IPR023365">
    <property type="entry name" value="Sortase_dom-sf"/>
</dbReference>
<name>A0ABN2VL95_9ACTN</name>
<reference evidence="4 5" key="1">
    <citation type="journal article" date="2019" name="Int. J. Syst. Evol. Microbiol.">
        <title>The Global Catalogue of Microorganisms (GCM) 10K type strain sequencing project: providing services to taxonomists for standard genome sequencing and annotation.</title>
        <authorList>
            <consortium name="The Broad Institute Genomics Platform"/>
            <consortium name="The Broad Institute Genome Sequencing Center for Infectious Disease"/>
            <person name="Wu L."/>
            <person name="Ma J."/>
        </authorList>
    </citation>
    <scope>NUCLEOTIDE SEQUENCE [LARGE SCALE GENOMIC DNA]</scope>
    <source>
        <strain evidence="4 5">JCM 16014</strain>
    </source>
</reference>
<dbReference type="Gene3D" id="2.40.260.10">
    <property type="entry name" value="Sortase"/>
    <property type="match status" value="1"/>
</dbReference>
<accession>A0ABN2VL95</accession>
<feature type="signal peptide" evidence="3">
    <location>
        <begin position="1"/>
        <end position="28"/>
    </location>
</feature>
<dbReference type="SUPFAM" id="SSF63817">
    <property type="entry name" value="Sortase"/>
    <property type="match status" value="1"/>
</dbReference>
<dbReference type="InterPro" id="IPR042001">
    <property type="entry name" value="Sortase_F"/>
</dbReference>
<dbReference type="Proteomes" id="UP001500751">
    <property type="component" value="Unassembled WGS sequence"/>
</dbReference>
<evidence type="ECO:0000256" key="3">
    <source>
        <dbReference type="SAM" id="SignalP"/>
    </source>
</evidence>
<dbReference type="EMBL" id="BAAAQN010000100">
    <property type="protein sequence ID" value="GAA2065099.1"/>
    <property type="molecule type" value="Genomic_DNA"/>
</dbReference>
<evidence type="ECO:0000313" key="5">
    <source>
        <dbReference type="Proteomes" id="UP001500751"/>
    </source>
</evidence>
<organism evidence="4 5">
    <name type="scientific">Catenulispora yoronensis</name>
    <dbReference type="NCBI Taxonomy" id="450799"/>
    <lineage>
        <taxon>Bacteria</taxon>
        <taxon>Bacillati</taxon>
        <taxon>Actinomycetota</taxon>
        <taxon>Actinomycetes</taxon>
        <taxon>Catenulisporales</taxon>
        <taxon>Catenulisporaceae</taxon>
        <taxon>Catenulispora</taxon>
    </lineage>
</organism>
<dbReference type="Pfam" id="PF04203">
    <property type="entry name" value="Sortase"/>
    <property type="match status" value="1"/>
</dbReference>
<comment type="caution">
    <text evidence="4">The sequence shown here is derived from an EMBL/GenBank/DDBJ whole genome shotgun (WGS) entry which is preliminary data.</text>
</comment>
<keyword evidence="1" id="KW-0378">Hydrolase</keyword>
<feature type="compositionally biased region" description="Low complexity" evidence="2">
    <location>
        <begin position="46"/>
        <end position="66"/>
    </location>
</feature>
<dbReference type="RefSeq" id="WP_344671985.1">
    <property type="nucleotide sequence ID" value="NZ_BAAAQN010000100.1"/>
</dbReference>
<keyword evidence="3" id="KW-0732">Signal</keyword>
<evidence type="ECO:0000256" key="1">
    <source>
        <dbReference type="ARBA" id="ARBA00022801"/>
    </source>
</evidence>
<protein>
    <recommendedName>
        <fullName evidence="6">Class F sortase</fullName>
    </recommendedName>
</protein>
<dbReference type="PROSITE" id="PS51257">
    <property type="entry name" value="PROKAR_LIPOPROTEIN"/>
    <property type="match status" value="1"/>
</dbReference>
<dbReference type="CDD" id="cd05829">
    <property type="entry name" value="Sortase_F"/>
    <property type="match status" value="1"/>
</dbReference>
<keyword evidence="5" id="KW-1185">Reference proteome</keyword>
<sequence length="234" mass="22851">MRPVPTHGWPALLATLLLAAGCSVGCSAGSPTPAGGANGAVGGAGAVPSAASASSPATAPASAGASGAAGGSAGTSTGARAIARSVPTRLLIPDIGVDTPVMSLGLAADGTVQVPPIKQASPAGWYQGSPTPGQTGPSVLLGHVTVGQYGDGVFKKLDQLRPGARVLVRLADGATAEFVVDRVRTVAKDNFPSDEVYGNVDRPELRLITCGGAHTADGYTDNVVVFASLSGSAG</sequence>
<dbReference type="InterPro" id="IPR005754">
    <property type="entry name" value="Sortase"/>
</dbReference>